<dbReference type="Pfam" id="PF21153">
    <property type="entry name" value="NSUN5_N"/>
    <property type="match status" value="1"/>
</dbReference>
<evidence type="ECO:0000259" key="14">
    <source>
        <dbReference type="PROSITE" id="PS51686"/>
    </source>
</evidence>
<dbReference type="PROSITE" id="PS51686">
    <property type="entry name" value="SAM_MT_RSMB_NOP"/>
    <property type="match status" value="1"/>
</dbReference>
<keyword evidence="4 12" id="KW-0489">Methyltransferase</keyword>
<feature type="binding site" evidence="12">
    <location>
        <position position="288"/>
    </location>
    <ligand>
        <name>S-adenosyl-L-methionine</name>
        <dbReference type="ChEBI" id="CHEBI:59789"/>
    </ligand>
</feature>
<dbReference type="GO" id="GO:0003723">
    <property type="term" value="F:RNA binding"/>
    <property type="evidence" value="ECO:0007669"/>
    <property type="project" value="UniProtKB-UniRule"/>
</dbReference>
<evidence type="ECO:0000313" key="15">
    <source>
        <dbReference type="Ensembl" id="ENSCHIP00010036230.1"/>
    </source>
</evidence>
<dbReference type="GO" id="GO:0070475">
    <property type="term" value="P:rRNA base methylation"/>
    <property type="evidence" value="ECO:0007669"/>
    <property type="project" value="TreeGrafter"/>
</dbReference>
<comment type="similarity">
    <text evidence="12">Belongs to the class I-like SAM-binding methyltransferase superfamily. RsmB/NOP family.</text>
</comment>
<dbReference type="FunFam" id="3.40.50.150:FF:000139">
    <property type="entry name" value="probable 28S rRNA (Cytosine-C(5))-methyltransferase isoform X2"/>
    <property type="match status" value="1"/>
</dbReference>
<keyword evidence="5 12" id="KW-0808">Transferase</keyword>
<keyword evidence="9" id="KW-0539">Nucleus</keyword>
<evidence type="ECO:0000256" key="3">
    <source>
        <dbReference type="ARBA" id="ARBA00022553"/>
    </source>
</evidence>
<feature type="binding site" evidence="12">
    <location>
        <position position="315"/>
    </location>
    <ligand>
        <name>S-adenosyl-L-methionine</name>
        <dbReference type="ChEBI" id="CHEBI:59789"/>
    </ligand>
</feature>
<dbReference type="InterPro" id="IPR023267">
    <property type="entry name" value="RCMT"/>
</dbReference>
<evidence type="ECO:0000256" key="7">
    <source>
        <dbReference type="ARBA" id="ARBA00022884"/>
    </source>
</evidence>
<evidence type="ECO:0000256" key="5">
    <source>
        <dbReference type="ARBA" id="ARBA00022679"/>
    </source>
</evidence>
<dbReference type="Pfam" id="PF21148">
    <property type="entry name" value="NSUN5_fdxn-like"/>
    <property type="match status" value="1"/>
</dbReference>
<evidence type="ECO:0000256" key="4">
    <source>
        <dbReference type="ARBA" id="ARBA00022603"/>
    </source>
</evidence>
<keyword evidence="2" id="KW-0698">rRNA processing</keyword>
<dbReference type="GO" id="GO:0005730">
    <property type="term" value="C:nucleolus"/>
    <property type="evidence" value="ECO:0007669"/>
    <property type="project" value="UniProtKB-SubCell"/>
</dbReference>
<evidence type="ECO:0000256" key="8">
    <source>
        <dbReference type="ARBA" id="ARBA00022990"/>
    </source>
</evidence>
<dbReference type="PRINTS" id="PR02008">
    <property type="entry name" value="RCMTFAMILY"/>
</dbReference>
<feature type="binding site" evidence="12">
    <location>
        <position position="335"/>
    </location>
    <ligand>
        <name>S-adenosyl-L-methionine</name>
        <dbReference type="ChEBI" id="CHEBI:59789"/>
    </ligand>
</feature>
<reference evidence="15" key="2">
    <citation type="submission" date="2025-08" db="UniProtKB">
        <authorList>
            <consortium name="Ensembl"/>
        </authorList>
    </citation>
    <scope>IDENTIFICATION</scope>
</reference>
<dbReference type="PANTHER" id="PTHR22807">
    <property type="entry name" value="NOP2 YEAST -RELATED NOL1/NOP2/FMU SUN DOMAIN-CONTAINING"/>
    <property type="match status" value="1"/>
</dbReference>
<evidence type="ECO:0000256" key="1">
    <source>
        <dbReference type="ARBA" id="ARBA00004604"/>
    </source>
</evidence>
<feature type="domain" description="SAM-dependent MTase RsmB/NOP-type" evidence="14">
    <location>
        <begin position="156"/>
        <end position="455"/>
    </location>
</feature>
<evidence type="ECO:0000256" key="12">
    <source>
        <dbReference type="PROSITE-ProRule" id="PRU01023"/>
    </source>
</evidence>
<dbReference type="InterPro" id="IPR049561">
    <property type="entry name" value="NSUN5_7_fdxn-like"/>
</dbReference>
<dbReference type="Pfam" id="PF01189">
    <property type="entry name" value="Methyltr_RsmB-F"/>
    <property type="match status" value="1"/>
</dbReference>
<feature type="binding site" evidence="12">
    <location>
        <begin position="264"/>
        <end position="270"/>
    </location>
    <ligand>
        <name>S-adenosyl-L-methionine</name>
        <dbReference type="ChEBI" id="CHEBI:59789"/>
    </ligand>
</feature>
<reference evidence="15" key="1">
    <citation type="submission" date="2019-03" db="EMBL/GenBank/DDBJ databases">
        <title>Genome sequencing and reference-guided assembly of Black Bengal Goat (Capra hircus).</title>
        <authorList>
            <person name="Siddiki A.Z."/>
            <person name="Baten A."/>
            <person name="Billah M."/>
            <person name="Alam M.A.U."/>
            <person name="Shawrob K.S.M."/>
            <person name="Saha S."/>
            <person name="Chowdhury M."/>
            <person name="Rahman A.H."/>
            <person name="Stear M."/>
            <person name="Miah G."/>
            <person name="Das G.B."/>
            <person name="Hossain M.M."/>
            <person name="Kumkum M."/>
            <person name="Islam M.S."/>
            <person name="Mollah A.M."/>
            <person name="Ahsan A."/>
            <person name="Tusar F."/>
            <person name="Khan M.K.I."/>
        </authorList>
    </citation>
    <scope>NUCLEOTIDE SEQUENCE [LARGE SCALE GENOMIC DNA]</scope>
</reference>
<evidence type="ECO:0000256" key="10">
    <source>
        <dbReference type="ARBA" id="ARBA00069641"/>
    </source>
</evidence>
<keyword evidence="7 12" id="KW-0694">RNA-binding</keyword>
<evidence type="ECO:0000256" key="9">
    <source>
        <dbReference type="ARBA" id="ARBA00023242"/>
    </source>
</evidence>
<dbReference type="FunFam" id="3.30.70.1170:FF:000004">
    <property type="entry name" value="probable 28S rRNA (Cytosine-C(5))-methyltransferase isoform X2"/>
    <property type="match status" value="1"/>
</dbReference>
<dbReference type="InterPro" id="IPR001678">
    <property type="entry name" value="MeTrfase_RsmB-F_NOP2_dom"/>
</dbReference>
<dbReference type="Ensembl" id="ENSCHIT00010050929.1">
    <property type="protein sequence ID" value="ENSCHIP00010036230.1"/>
    <property type="gene ID" value="ENSCHIG00010026945.1"/>
</dbReference>
<dbReference type="InterPro" id="IPR048889">
    <property type="entry name" value="NSUN5_RCM1_N"/>
</dbReference>
<dbReference type="GO" id="GO:0009383">
    <property type="term" value="F:rRNA (cytosine-C5-)-methyltransferase activity"/>
    <property type="evidence" value="ECO:0007669"/>
    <property type="project" value="UniProtKB-ARBA"/>
</dbReference>
<evidence type="ECO:0000256" key="11">
    <source>
        <dbReference type="ARBA" id="ARBA00076890"/>
    </source>
</evidence>
<dbReference type="Gene3D" id="3.40.50.150">
    <property type="entry name" value="Vaccinia Virus protein VP39"/>
    <property type="match status" value="1"/>
</dbReference>
<keyword evidence="8" id="KW-0007">Acetylation</keyword>
<keyword evidence="6 12" id="KW-0949">S-adenosyl-L-methionine</keyword>
<gene>
    <name evidence="15" type="primary">NSUN5</name>
</gene>
<sequence>MAVYSAAAAVLAGVESRQGSLKGLVYASNFQNVKQLYALVCETQRYSAVLDAVIANAGLLRAEKKLRPHLAKVLVYDLLLGRGFRGRGGRWKPLLERHQARLKAELARLKVRQGVSRNEDLLEVGSKPGSGELGGVEMGDSHQALRRGPGSCSLTADCFLASQVPRFVRVNTLKTCAEDAIDYFKRQGFSYQGRASGLDDIRALKGKCFLLDPLLPELLVFPAQTDLHDHPLYQAGHLILQDKASCLPAMLLAPPPGSHVIDACAAPGNKTSHLAALLKNQGKIFAFDQDAKRLASMATLLARAGVSCCELAEQDFLTVSPSDQRYCQVQYILLDPSCSGSGMPSRQLEEPKAGMPSPERLRALAAFQQRALSHALTFPALRRLVYSTCSVCQEENEDVVSAALQQSLGAFRLAAVLPSWPHRGLGAFPGAEHCLRASPETTLTGGFFIAVLERVEVPSSVSQAEAAASELTPSPAPKGKKRRRKAAATPGT</sequence>
<dbReference type="PANTHER" id="PTHR22807:SF4">
    <property type="entry name" value="28S RRNA (CYTOSINE-C(5))-METHYLTRANSFERASE"/>
    <property type="match status" value="1"/>
</dbReference>
<dbReference type="AlphaFoldDB" id="A0A8C2RZX4"/>
<name>A0A8C2RZX4_CAPHI</name>
<evidence type="ECO:0000256" key="6">
    <source>
        <dbReference type="ARBA" id="ARBA00022691"/>
    </source>
</evidence>
<keyword evidence="3" id="KW-0597">Phosphoprotein</keyword>
<organism evidence="15">
    <name type="scientific">Capra hircus</name>
    <name type="common">Goat</name>
    <dbReference type="NCBI Taxonomy" id="9925"/>
    <lineage>
        <taxon>Eukaryota</taxon>
        <taxon>Metazoa</taxon>
        <taxon>Chordata</taxon>
        <taxon>Craniata</taxon>
        <taxon>Vertebrata</taxon>
        <taxon>Euteleostomi</taxon>
        <taxon>Mammalia</taxon>
        <taxon>Eutheria</taxon>
        <taxon>Laurasiatheria</taxon>
        <taxon>Artiodactyla</taxon>
        <taxon>Ruminantia</taxon>
        <taxon>Pecora</taxon>
        <taxon>Bovidae</taxon>
        <taxon>Caprinae</taxon>
        <taxon>Capra</taxon>
    </lineage>
</organism>
<evidence type="ECO:0000256" key="13">
    <source>
        <dbReference type="SAM" id="MobiDB-lite"/>
    </source>
</evidence>
<dbReference type="InterPro" id="IPR029063">
    <property type="entry name" value="SAM-dependent_MTases_sf"/>
</dbReference>
<protein>
    <recommendedName>
        <fullName evidence="10">28S rRNA (cytosine-C(5))-methyltransferase</fullName>
    </recommendedName>
    <alternativeName>
        <fullName evidence="11">NOL1/NOP2/Sun domain family member 5</fullName>
    </alternativeName>
</protein>
<accession>A0A8C2RZX4</accession>
<dbReference type="SUPFAM" id="SSF53335">
    <property type="entry name" value="S-adenosyl-L-methionine-dependent methyltransferases"/>
    <property type="match status" value="1"/>
</dbReference>
<comment type="subcellular location">
    <subcellularLocation>
        <location evidence="1">Nucleus</location>
        <location evidence="1">Nucleolus</location>
    </subcellularLocation>
</comment>
<feature type="region of interest" description="Disordered" evidence="13">
    <location>
        <begin position="463"/>
        <end position="492"/>
    </location>
</feature>
<evidence type="ECO:0000256" key="2">
    <source>
        <dbReference type="ARBA" id="ARBA00022552"/>
    </source>
</evidence>
<dbReference type="Gene3D" id="3.30.70.1170">
    <property type="entry name" value="Sun protein, domain 3"/>
    <property type="match status" value="1"/>
</dbReference>
<dbReference type="InterPro" id="IPR049560">
    <property type="entry name" value="MeTrfase_RsmB-F_NOP2_cat"/>
</dbReference>
<feature type="active site" description="Nucleophile" evidence="12">
    <location>
        <position position="389"/>
    </location>
</feature>
<proteinExistence type="inferred from homology"/>